<gene>
    <name evidence="3" type="ORF">MNOR_LOCUS6319</name>
</gene>
<proteinExistence type="inferred from homology"/>
<dbReference type="EMBL" id="CAXKWB010002593">
    <property type="protein sequence ID" value="CAL4067243.1"/>
    <property type="molecule type" value="Genomic_DNA"/>
</dbReference>
<feature type="region of interest" description="Disordered" evidence="2">
    <location>
        <begin position="1"/>
        <end position="150"/>
    </location>
</feature>
<feature type="compositionally biased region" description="Gly residues" evidence="2">
    <location>
        <begin position="7"/>
        <end position="18"/>
    </location>
</feature>
<keyword evidence="4" id="KW-1185">Reference proteome</keyword>
<dbReference type="Proteomes" id="UP001497623">
    <property type="component" value="Unassembled WGS sequence"/>
</dbReference>
<dbReference type="PANTHER" id="PTHR12365:SF7">
    <property type="entry name" value="PROTEIN SPROUTY"/>
    <property type="match status" value="1"/>
</dbReference>
<comment type="similarity">
    <text evidence="1">Belongs to the sprouty family.</text>
</comment>
<accession>A0AAV2Q2M6</accession>
<dbReference type="PANTHER" id="PTHR12365">
    <property type="entry name" value="SPROUTY"/>
    <property type="match status" value="1"/>
</dbReference>
<dbReference type="InterPro" id="IPR007875">
    <property type="entry name" value="Sprouty"/>
</dbReference>
<dbReference type="Pfam" id="PF05210">
    <property type="entry name" value="Sprouty"/>
    <property type="match status" value="1"/>
</dbReference>
<feature type="region of interest" description="Disordered" evidence="2">
    <location>
        <begin position="292"/>
        <end position="382"/>
    </location>
</feature>
<dbReference type="InterPro" id="IPR051192">
    <property type="entry name" value="Sprouty_domain"/>
</dbReference>
<evidence type="ECO:0000256" key="1">
    <source>
        <dbReference type="ARBA" id="ARBA00010964"/>
    </source>
</evidence>
<evidence type="ECO:0000313" key="3">
    <source>
        <dbReference type="EMBL" id="CAL4067243.1"/>
    </source>
</evidence>
<feature type="compositionally biased region" description="Basic residues" evidence="2">
    <location>
        <begin position="101"/>
        <end position="114"/>
    </location>
</feature>
<dbReference type="GO" id="GO:0040037">
    <property type="term" value="P:negative regulation of fibroblast growth factor receptor signaling pathway"/>
    <property type="evidence" value="ECO:0007669"/>
    <property type="project" value="TreeGrafter"/>
</dbReference>
<comment type="caution">
    <text evidence="3">The sequence shown here is derived from an EMBL/GenBank/DDBJ whole genome shotgun (WGS) entry which is preliminary data.</text>
</comment>
<name>A0AAV2Q2M6_MEGNR</name>
<dbReference type="GO" id="GO:0048513">
    <property type="term" value="P:animal organ development"/>
    <property type="evidence" value="ECO:0007669"/>
    <property type="project" value="TreeGrafter"/>
</dbReference>
<reference evidence="3 4" key="1">
    <citation type="submission" date="2024-05" db="EMBL/GenBank/DDBJ databases">
        <authorList>
            <person name="Wallberg A."/>
        </authorList>
    </citation>
    <scope>NUCLEOTIDE SEQUENCE [LARGE SCALE GENOMIC DNA]</scope>
</reference>
<dbReference type="GO" id="GO:0016020">
    <property type="term" value="C:membrane"/>
    <property type="evidence" value="ECO:0007669"/>
    <property type="project" value="InterPro"/>
</dbReference>
<dbReference type="GO" id="GO:0005829">
    <property type="term" value="C:cytosol"/>
    <property type="evidence" value="ECO:0007669"/>
    <property type="project" value="TreeGrafter"/>
</dbReference>
<evidence type="ECO:0000256" key="2">
    <source>
        <dbReference type="SAM" id="MobiDB-lite"/>
    </source>
</evidence>
<feature type="compositionally biased region" description="Low complexity" evidence="2">
    <location>
        <begin position="115"/>
        <end position="135"/>
    </location>
</feature>
<dbReference type="GO" id="GO:0046580">
    <property type="term" value="P:negative regulation of Ras protein signal transduction"/>
    <property type="evidence" value="ECO:0007669"/>
    <property type="project" value="TreeGrafter"/>
</dbReference>
<evidence type="ECO:0000313" key="4">
    <source>
        <dbReference type="Proteomes" id="UP001497623"/>
    </source>
</evidence>
<organism evidence="3 4">
    <name type="scientific">Meganyctiphanes norvegica</name>
    <name type="common">Northern krill</name>
    <name type="synonym">Thysanopoda norvegica</name>
    <dbReference type="NCBI Taxonomy" id="48144"/>
    <lineage>
        <taxon>Eukaryota</taxon>
        <taxon>Metazoa</taxon>
        <taxon>Ecdysozoa</taxon>
        <taxon>Arthropoda</taxon>
        <taxon>Crustacea</taxon>
        <taxon>Multicrustacea</taxon>
        <taxon>Malacostraca</taxon>
        <taxon>Eumalacostraca</taxon>
        <taxon>Eucarida</taxon>
        <taxon>Euphausiacea</taxon>
        <taxon>Euphausiidae</taxon>
        <taxon>Meganyctiphanes</taxon>
    </lineage>
</organism>
<protein>
    <recommendedName>
        <fullName evidence="5">Sprouty</fullName>
    </recommendedName>
</protein>
<feature type="non-terminal residue" evidence="3">
    <location>
        <position position="392"/>
    </location>
</feature>
<dbReference type="PROSITE" id="PS51227">
    <property type="entry name" value="SPR"/>
    <property type="match status" value="1"/>
</dbReference>
<feature type="compositionally biased region" description="Low complexity" evidence="2">
    <location>
        <begin position="334"/>
        <end position="344"/>
    </location>
</feature>
<evidence type="ECO:0008006" key="5">
    <source>
        <dbReference type="Google" id="ProtNLM"/>
    </source>
</evidence>
<feature type="compositionally biased region" description="Basic and acidic residues" evidence="2">
    <location>
        <begin position="305"/>
        <end position="314"/>
    </location>
</feature>
<feature type="compositionally biased region" description="Polar residues" evidence="2">
    <location>
        <begin position="137"/>
        <end position="150"/>
    </location>
</feature>
<feature type="compositionally biased region" description="Basic residues" evidence="2">
    <location>
        <begin position="55"/>
        <end position="69"/>
    </location>
</feature>
<dbReference type="AlphaFoldDB" id="A0AAV2Q2M6"/>
<feature type="compositionally biased region" description="Low complexity" evidence="2">
    <location>
        <begin position="19"/>
        <end position="31"/>
    </location>
</feature>
<sequence>MTHDGRSQGGGGVPGCSSGGSSPSQGRSSPPAITLSVPRPENQRANNLYVDTPFKHRVAHSAPQQRRHGGPGGGGPGNGSSSPRATPQDLPLVHGLAHPRTLPHGHRKPTHHTKSNTLQNTSLSSPSTPTTGKSNTLKKSNTLTSSRTPVISKQPAALTFTKGGSSRDDLDGESIICSWCGRCRCQACTTPRPPPAAWLCRDKCLCSPTAAVDYASCLCCVKGVLYHCGKDGEAASIAAAADHPCGCGGSHAMLRWACLAVAAIPLPCLLCYWPLTGLRKLTEGCYQRCTSHGCRCPQGRSCTAPEKRPLHEPPGRLWPEPKGSSQAAAPLPAPGCQPSSSGRRGPPPLGTRGESWCGTASQTRLDSSKEVRPTGSPGYVDPRCEIQGALFH</sequence>